<dbReference type="EnsemblProtists" id="EOD35354">
    <property type="protein sequence ID" value="EOD35354"/>
    <property type="gene ID" value="EMIHUDRAFT_433781"/>
</dbReference>
<comment type="catalytic activity">
    <reaction evidence="3">
        <text>[protein]-peptidylproline (omega=180) = [protein]-peptidylproline (omega=0)</text>
        <dbReference type="Rhea" id="RHEA:16237"/>
        <dbReference type="Rhea" id="RHEA-COMP:10747"/>
        <dbReference type="Rhea" id="RHEA-COMP:10748"/>
        <dbReference type="ChEBI" id="CHEBI:83833"/>
        <dbReference type="ChEBI" id="CHEBI:83834"/>
        <dbReference type="EC" id="5.2.1.8"/>
    </reaction>
</comment>
<keyword evidence="6" id="KW-1185">Reference proteome</keyword>
<dbReference type="PANTHER" id="PTHR43246">
    <property type="entry name" value="PEPTIDYL-PROLYL CIS-TRANS ISOMERASE CYP38, CHLOROPLASTIC"/>
    <property type="match status" value="1"/>
</dbReference>
<evidence type="ECO:0000259" key="4">
    <source>
        <dbReference type="PROSITE" id="PS50072"/>
    </source>
</evidence>
<evidence type="ECO:0000256" key="2">
    <source>
        <dbReference type="ARBA" id="ARBA00023235"/>
    </source>
</evidence>
<evidence type="ECO:0000256" key="1">
    <source>
        <dbReference type="ARBA" id="ARBA00023110"/>
    </source>
</evidence>
<dbReference type="GO" id="GO:0003755">
    <property type="term" value="F:peptidyl-prolyl cis-trans isomerase activity"/>
    <property type="evidence" value="ECO:0007669"/>
    <property type="project" value="UniProtKB-UniRule"/>
</dbReference>
<name>A0A0D3KHW9_EMIH1</name>
<comment type="similarity">
    <text evidence="3">Belongs to the cyclophilin-type PPIase family.</text>
</comment>
<keyword evidence="1 3" id="KW-0697">Rotamase</keyword>
<evidence type="ECO:0000313" key="6">
    <source>
        <dbReference type="Proteomes" id="UP000013827"/>
    </source>
</evidence>
<dbReference type="PROSITE" id="PS50072">
    <property type="entry name" value="CSA_PPIASE_2"/>
    <property type="match status" value="1"/>
</dbReference>
<dbReference type="Pfam" id="PF00160">
    <property type="entry name" value="Pro_isomerase"/>
    <property type="match status" value="1"/>
</dbReference>
<evidence type="ECO:0000313" key="5">
    <source>
        <dbReference type="EnsemblProtists" id="EOD35354"/>
    </source>
</evidence>
<keyword evidence="2 3" id="KW-0413">Isomerase</keyword>
<keyword evidence="3" id="KW-0732">Signal</keyword>
<dbReference type="OMA" id="TQVFINF"/>
<organism evidence="5 6">
    <name type="scientific">Emiliania huxleyi (strain CCMP1516)</name>
    <dbReference type="NCBI Taxonomy" id="280463"/>
    <lineage>
        <taxon>Eukaryota</taxon>
        <taxon>Haptista</taxon>
        <taxon>Haptophyta</taxon>
        <taxon>Prymnesiophyceae</taxon>
        <taxon>Isochrysidales</taxon>
        <taxon>Noelaerhabdaceae</taxon>
        <taxon>Emiliania</taxon>
    </lineage>
</organism>
<dbReference type="InterPro" id="IPR002130">
    <property type="entry name" value="Cyclophilin-type_PPIase_dom"/>
</dbReference>
<proteinExistence type="inferred from homology"/>
<sequence>MVTKAAALLACLLGAAAAAEPYQVEFEITLKKGEKAKFTVEVYPDWAPLGAARFREIIDAGIWKAARFFRVVSGFMVQWGIPGKPSAAAEWREKKITDDPVAKSNERGTITFATSGKDSRTTQVFINFVDNKNLDGMGFSPFGKVIAGMETVDAIYAGHGESPDQGRIQSEGNSYLKKSFPALSYINSATLVISTPPKDEA</sequence>
<dbReference type="Gene3D" id="2.40.100.10">
    <property type="entry name" value="Cyclophilin-like"/>
    <property type="match status" value="1"/>
</dbReference>
<dbReference type="InterPro" id="IPR029000">
    <property type="entry name" value="Cyclophilin-like_dom_sf"/>
</dbReference>
<dbReference type="PaxDb" id="2903-EOD35354"/>
<evidence type="ECO:0000256" key="3">
    <source>
        <dbReference type="RuleBase" id="RU363019"/>
    </source>
</evidence>
<feature type="signal peptide" evidence="3">
    <location>
        <begin position="1"/>
        <end position="18"/>
    </location>
</feature>
<feature type="domain" description="PPIase cyclophilin-type" evidence="4">
    <location>
        <begin position="25"/>
        <end position="155"/>
    </location>
</feature>
<dbReference type="EC" id="5.2.1.8" evidence="3"/>
<dbReference type="eggNOG" id="KOG0884">
    <property type="taxonomic scope" value="Eukaryota"/>
</dbReference>
<dbReference type="KEGG" id="ehx:EMIHUDRAFT_433781"/>
<dbReference type="Proteomes" id="UP000013827">
    <property type="component" value="Unassembled WGS sequence"/>
</dbReference>
<dbReference type="AlphaFoldDB" id="A0A0D3KHW9"/>
<dbReference type="PRINTS" id="PR00153">
    <property type="entry name" value="CSAPPISMRASE"/>
</dbReference>
<protein>
    <recommendedName>
        <fullName evidence="3">Peptidyl-prolyl cis-trans isomerase</fullName>
        <shortName evidence="3">PPIase</shortName>
        <ecNumber evidence="3">5.2.1.8</ecNumber>
    </recommendedName>
</protein>
<accession>A0A0D3KHW9</accession>
<dbReference type="InterPro" id="IPR044665">
    <property type="entry name" value="E_coli_cyclophilin_A-like"/>
</dbReference>
<dbReference type="HOGENOM" id="CLU_082529_0_0_1"/>
<reference evidence="5" key="2">
    <citation type="submission" date="2024-10" db="UniProtKB">
        <authorList>
            <consortium name="EnsemblProtists"/>
        </authorList>
    </citation>
    <scope>IDENTIFICATION</scope>
</reference>
<dbReference type="SUPFAM" id="SSF50891">
    <property type="entry name" value="Cyclophilin-like"/>
    <property type="match status" value="1"/>
</dbReference>
<comment type="function">
    <text evidence="3">PPIases accelerate the folding of proteins. It catalyzes the cis-trans isomerization of proline imidic peptide bonds in oligopeptides.</text>
</comment>
<dbReference type="STRING" id="2903.R1FPL3"/>
<dbReference type="RefSeq" id="XP_005787783.1">
    <property type="nucleotide sequence ID" value="XM_005787726.1"/>
</dbReference>
<feature type="chain" id="PRO_5044048097" description="Peptidyl-prolyl cis-trans isomerase" evidence="3">
    <location>
        <begin position="19"/>
        <end position="201"/>
    </location>
</feature>
<dbReference type="GeneID" id="17280624"/>
<reference evidence="6" key="1">
    <citation type="journal article" date="2013" name="Nature">
        <title>Pan genome of the phytoplankton Emiliania underpins its global distribution.</title>
        <authorList>
            <person name="Read B.A."/>
            <person name="Kegel J."/>
            <person name="Klute M.J."/>
            <person name="Kuo A."/>
            <person name="Lefebvre S.C."/>
            <person name="Maumus F."/>
            <person name="Mayer C."/>
            <person name="Miller J."/>
            <person name="Monier A."/>
            <person name="Salamov A."/>
            <person name="Young J."/>
            <person name="Aguilar M."/>
            <person name="Claverie J.M."/>
            <person name="Frickenhaus S."/>
            <person name="Gonzalez K."/>
            <person name="Herman E.K."/>
            <person name="Lin Y.C."/>
            <person name="Napier J."/>
            <person name="Ogata H."/>
            <person name="Sarno A.F."/>
            <person name="Shmutz J."/>
            <person name="Schroeder D."/>
            <person name="de Vargas C."/>
            <person name="Verret F."/>
            <person name="von Dassow P."/>
            <person name="Valentin K."/>
            <person name="Van de Peer Y."/>
            <person name="Wheeler G."/>
            <person name="Dacks J.B."/>
            <person name="Delwiche C.F."/>
            <person name="Dyhrman S.T."/>
            <person name="Glockner G."/>
            <person name="John U."/>
            <person name="Richards T."/>
            <person name="Worden A.Z."/>
            <person name="Zhang X."/>
            <person name="Grigoriev I.V."/>
            <person name="Allen A.E."/>
            <person name="Bidle K."/>
            <person name="Borodovsky M."/>
            <person name="Bowler C."/>
            <person name="Brownlee C."/>
            <person name="Cock J.M."/>
            <person name="Elias M."/>
            <person name="Gladyshev V.N."/>
            <person name="Groth M."/>
            <person name="Guda C."/>
            <person name="Hadaegh A."/>
            <person name="Iglesias-Rodriguez M.D."/>
            <person name="Jenkins J."/>
            <person name="Jones B.M."/>
            <person name="Lawson T."/>
            <person name="Leese F."/>
            <person name="Lindquist E."/>
            <person name="Lobanov A."/>
            <person name="Lomsadze A."/>
            <person name="Malik S.B."/>
            <person name="Marsh M.E."/>
            <person name="Mackinder L."/>
            <person name="Mock T."/>
            <person name="Mueller-Roeber B."/>
            <person name="Pagarete A."/>
            <person name="Parker M."/>
            <person name="Probert I."/>
            <person name="Quesneville H."/>
            <person name="Raines C."/>
            <person name="Rensing S.A."/>
            <person name="Riano-Pachon D.M."/>
            <person name="Richier S."/>
            <person name="Rokitta S."/>
            <person name="Shiraiwa Y."/>
            <person name="Soanes D.M."/>
            <person name="van der Giezen M."/>
            <person name="Wahlund T.M."/>
            <person name="Williams B."/>
            <person name="Wilson W."/>
            <person name="Wolfe G."/>
            <person name="Wurch L.L."/>
        </authorList>
    </citation>
    <scope>NUCLEOTIDE SEQUENCE</scope>
</reference>